<gene>
    <name evidence="1" type="ORF">DPMN_127660</name>
</gene>
<dbReference type="Proteomes" id="UP000828390">
    <property type="component" value="Unassembled WGS sequence"/>
</dbReference>
<protein>
    <submittedName>
        <fullName evidence="1">Uncharacterized protein</fullName>
    </submittedName>
</protein>
<dbReference type="AlphaFoldDB" id="A0A9D4H1L4"/>
<reference evidence="1" key="2">
    <citation type="submission" date="2020-11" db="EMBL/GenBank/DDBJ databases">
        <authorList>
            <person name="McCartney M.A."/>
            <person name="Auch B."/>
            <person name="Kono T."/>
            <person name="Mallez S."/>
            <person name="Becker A."/>
            <person name="Gohl D.M."/>
            <person name="Silverstein K.A.T."/>
            <person name="Koren S."/>
            <person name="Bechman K.B."/>
            <person name="Herman A."/>
            <person name="Abrahante J.E."/>
            <person name="Garbe J."/>
        </authorList>
    </citation>
    <scope>NUCLEOTIDE SEQUENCE</scope>
    <source>
        <strain evidence="1">Duluth1</strain>
        <tissue evidence="1">Whole animal</tissue>
    </source>
</reference>
<evidence type="ECO:0000313" key="2">
    <source>
        <dbReference type="Proteomes" id="UP000828390"/>
    </source>
</evidence>
<sequence length="92" mass="10043">MDRRTKLKTLCETRWTARADTLFTFKASSGTVVHTLEDLAKHIDAKAGAYKAAVTQFTGGCRACLVCVYVAHKTTSDYFMRSSGSCNGSLGR</sequence>
<accession>A0A9D4H1L4</accession>
<proteinExistence type="predicted"/>
<evidence type="ECO:0000313" key="1">
    <source>
        <dbReference type="EMBL" id="KAH3825780.1"/>
    </source>
</evidence>
<dbReference type="EMBL" id="JAIWYP010000005">
    <property type="protein sequence ID" value="KAH3825780.1"/>
    <property type="molecule type" value="Genomic_DNA"/>
</dbReference>
<name>A0A9D4H1L4_DREPO</name>
<keyword evidence="2" id="KW-1185">Reference proteome</keyword>
<comment type="caution">
    <text evidence="1">The sequence shown here is derived from an EMBL/GenBank/DDBJ whole genome shotgun (WGS) entry which is preliminary data.</text>
</comment>
<reference evidence="1" key="1">
    <citation type="journal article" date="2019" name="bioRxiv">
        <title>The Genome of the Zebra Mussel, Dreissena polymorpha: A Resource for Invasive Species Research.</title>
        <authorList>
            <person name="McCartney M.A."/>
            <person name="Auch B."/>
            <person name="Kono T."/>
            <person name="Mallez S."/>
            <person name="Zhang Y."/>
            <person name="Obille A."/>
            <person name="Becker A."/>
            <person name="Abrahante J.E."/>
            <person name="Garbe J."/>
            <person name="Badalamenti J.P."/>
            <person name="Herman A."/>
            <person name="Mangelson H."/>
            <person name="Liachko I."/>
            <person name="Sullivan S."/>
            <person name="Sone E.D."/>
            <person name="Koren S."/>
            <person name="Silverstein K.A.T."/>
            <person name="Beckman K.B."/>
            <person name="Gohl D.M."/>
        </authorList>
    </citation>
    <scope>NUCLEOTIDE SEQUENCE</scope>
    <source>
        <strain evidence="1">Duluth1</strain>
        <tissue evidence="1">Whole animal</tissue>
    </source>
</reference>
<organism evidence="1 2">
    <name type="scientific">Dreissena polymorpha</name>
    <name type="common">Zebra mussel</name>
    <name type="synonym">Mytilus polymorpha</name>
    <dbReference type="NCBI Taxonomy" id="45954"/>
    <lineage>
        <taxon>Eukaryota</taxon>
        <taxon>Metazoa</taxon>
        <taxon>Spiralia</taxon>
        <taxon>Lophotrochozoa</taxon>
        <taxon>Mollusca</taxon>
        <taxon>Bivalvia</taxon>
        <taxon>Autobranchia</taxon>
        <taxon>Heteroconchia</taxon>
        <taxon>Euheterodonta</taxon>
        <taxon>Imparidentia</taxon>
        <taxon>Neoheterodontei</taxon>
        <taxon>Myida</taxon>
        <taxon>Dreissenoidea</taxon>
        <taxon>Dreissenidae</taxon>
        <taxon>Dreissena</taxon>
    </lineage>
</organism>